<comment type="caution">
    <text evidence="2">The sequence shown here is derived from an EMBL/GenBank/DDBJ whole genome shotgun (WGS) entry which is preliminary data.</text>
</comment>
<organism evidence="2 3">
    <name type="scientific">Chara braunii</name>
    <name type="common">Braun's stonewort</name>
    <dbReference type="NCBI Taxonomy" id="69332"/>
    <lineage>
        <taxon>Eukaryota</taxon>
        <taxon>Viridiplantae</taxon>
        <taxon>Streptophyta</taxon>
        <taxon>Charophyceae</taxon>
        <taxon>Charales</taxon>
        <taxon>Characeae</taxon>
        <taxon>Chara</taxon>
    </lineage>
</organism>
<dbReference type="OrthoDB" id="1865198at2759"/>
<protein>
    <recommendedName>
        <fullName evidence="4">Myb-like domain-containing protein</fullName>
    </recommendedName>
</protein>
<dbReference type="AlphaFoldDB" id="A0A388LPX0"/>
<proteinExistence type="predicted"/>
<evidence type="ECO:0000313" key="3">
    <source>
        <dbReference type="Proteomes" id="UP000265515"/>
    </source>
</evidence>
<feature type="region of interest" description="Disordered" evidence="1">
    <location>
        <begin position="37"/>
        <end position="61"/>
    </location>
</feature>
<evidence type="ECO:0000256" key="1">
    <source>
        <dbReference type="SAM" id="MobiDB-lite"/>
    </source>
</evidence>
<gene>
    <name evidence="2" type="ORF">CBR_g38223</name>
</gene>
<reference evidence="2 3" key="1">
    <citation type="journal article" date="2018" name="Cell">
        <title>The Chara Genome: Secondary Complexity and Implications for Plant Terrestrialization.</title>
        <authorList>
            <person name="Nishiyama T."/>
            <person name="Sakayama H."/>
            <person name="Vries J.D."/>
            <person name="Buschmann H."/>
            <person name="Saint-Marcoux D."/>
            <person name="Ullrich K.K."/>
            <person name="Haas F.B."/>
            <person name="Vanderstraeten L."/>
            <person name="Becker D."/>
            <person name="Lang D."/>
            <person name="Vosolsobe S."/>
            <person name="Rombauts S."/>
            <person name="Wilhelmsson P.K.I."/>
            <person name="Janitza P."/>
            <person name="Kern R."/>
            <person name="Heyl A."/>
            <person name="Rumpler F."/>
            <person name="Villalobos L.I.A.C."/>
            <person name="Clay J.M."/>
            <person name="Skokan R."/>
            <person name="Toyoda A."/>
            <person name="Suzuki Y."/>
            <person name="Kagoshima H."/>
            <person name="Schijlen E."/>
            <person name="Tajeshwar N."/>
            <person name="Catarino B."/>
            <person name="Hetherington A.J."/>
            <person name="Saltykova A."/>
            <person name="Bonnot C."/>
            <person name="Breuninger H."/>
            <person name="Symeonidi A."/>
            <person name="Radhakrishnan G.V."/>
            <person name="Van Nieuwerburgh F."/>
            <person name="Deforce D."/>
            <person name="Chang C."/>
            <person name="Karol K.G."/>
            <person name="Hedrich R."/>
            <person name="Ulvskov P."/>
            <person name="Glockner G."/>
            <person name="Delwiche C.F."/>
            <person name="Petrasek J."/>
            <person name="Van de Peer Y."/>
            <person name="Friml J."/>
            <person name="Beilby M."/>
            <person name="Dolan L."/>
            <person name="Kohara Y."/>
            <person name="Sugano S."/>
            <person name="Fujiyama A."/>
            <person name="Delaux P.-M."/>
            <person name="Quint M."/>
            <person name="TheiBen G."/>
            <person name="Hagemann M."/>
            <person name="Harholt J."/>
            <person name="Dunand C."/>
            <person name="Zachgo S."/>
            <person name="Langdale J."/>
            <person name="Maumus F."/>
            <person name="Straeten D.V.D."/>
            <person name="Gould S.B."/>
            <person name="Rensing S.A."/>
        </authorList>
    </citation>
    <scope>NUCLEOTIDE SEQUENCE [LARGE SCALE GENOMIC DNA]</scope>
    <source>
        <strain evidence="2 3">S276</strain>
    </source>
</reference>
<keyword evidence="3" id="KW-1185">Reference proteome</keyword>
<dbReference type="Gramene" id="GBG84252">
    <property type="protein sequence ID" value="GBG84252"/>
    <property type="gene ID" value="CBR_g38223"/>
</dbReference>
<dbReference type="Proteomes" id="UP000265515">
    <property type="component" value="Unassembled WGS sequence"/>
</dbReference>
<dbReference type="EMBL" id="BFEA01000469">
    <property type="protein sequence ID" value="GBG84252.1"/>
    <property type="molecule type" value="Genomic_DNA"/>
</dbReference>
<name>A0A388LPX0_CHABU</name>
<feature type="region of interest" description="Disordered" evidence="1">
    <location>
        <begin position="126"/>
        <end position="217"/>
    </location>
</feature>
<feature type="compositionally biased region" description="Basic and acidic residues" evidence="1">
    <location>
        <begin position="136"/>
        <end position="147"/>
    </location>
</feature>
<accession>A0A388LPX0</accession>
<sequence length="328" mass="36545">MGLSSMTSDPEIWVRHATQSPAHMRFLVTFASGTDAPSRPLSDLGTRIRPPPSPAVGGTARCPVHTTRIPVAPSPQPSQGASFIPPPAPAYLQPPLVDHLRIGIVKRVWANLRTVGGGVTEDVQRMRQGVSASPSARDHGDMADRCSPRLPNIVRLGRDPSPSMRHGEEESHPPVADVPGRSRGRGSVRGRVPESGSEVDTGDDATQPEGGDVSGRRRTRPWLLEERLDLARFMKEDDAMMMMASGRLKHARRSVRNEWVSKKMKAAGWIRSAEDCRKKWCDLMKDILQKCKASGKPSYWEMSDEDRKRERILTTFEQPLWEKMEWAH</sequence>
<evidence type="ECO:0000313" key="2">
    <source>
        <dbReference type="EMBL" id="GBG84252.1"/>
    </source>
</evidence>
<evidence type="ECO:0008006" key="4">
    <source>
        <dbReference type="Google" id="ProtNLM"/>
    </source>
</evidence>